<sequence length="108" mass="12020">GKPIRVNIETQEGDISINALQTMLSFDVDKEYPIDDEVIHFLSLVTHRGDISMHLKEGESLLGPWYVRGFVMVMARAHGGIIHGRVEIPDLQLLILDAVSDRGTALKV</sequence>
<dbReference type="EMBL" id="JAAAIM010003116">
    <property type="protein sequence ID" value="KAG0269662.1"/>
    <property type="molecule type" value="Genomic_DNA"/>
</dbReference>
<protein>
    <submittedName>
        <fullName evidence="1">Uncharacterized protein</fullName>
    </submittedName>
</protein>
<organism evidence="1 2">
    <name type="scientific">Linnemannia gamsii</name>
    <dbReference type="NCBI Taxonomy" id="64522"/>
    <lineage>
        <taxon>Eukaryota</taxon>
        <taxon>Fungi</taxon>
        <taxon>Fungi incertae sedis</taxon>
        <taxon>Mucoromycota</taxon>
        <taxon>Mortierellomycotina</taxon>
        <taxon>Mortierellomycetes</taxon>
        <taxon>Mortierellales</taxon>
        <taxon>Mortierellaceae</taxon>
        <taxon>Linnemannia</taxon>
    </lineage>
</organism>
<reference evidence="1 2" key="1">
    <citation type="journal article" date="2020" name="Fungal Divers.">
        <title>Resolving the Mortierellaceae phylogeny through synthesis of multi-gene phylogenetics and phylogenomics.</title>
        <authorList>
            <person name="Vandepol N."/>
            <person name="Liber J."/>
            <person name="Desiro A."/>
            <person name="Na H."/>
            <person name="Kennedy M."/>
            <person name="Barry K."/>
            <person name="Grigoriev I.V."/>
            <person name="Miller A.N."/>
            <person name="O'Donnell K."/>
            <person name="Stajich J.E."/>
            <person name="Bonito G."/>
        </authorList>
    </citation>
    <scope>NUCLEOTIDE SEQUENCE [LARGE SCALE GENOMIC DNA]</scope>
    <source>
        <strain evidence="1 2">AD045</strain>
    </source>
</reference>
<feature type="non-terminal residue" evidence="1">
    <location>
        <position position="1"/>
    </location>
</feature>
<evidence type="ECO:0000313" key="2">
    <source>
        <dbReference type="Proteomes" id="UP001194696"/>
    </source>
</evidence>
<accession>A0ABQ7JGT8</accession>
<feature type="non-terminal residue" evidence="1">
    <location>
        <position position="108"/>
    </location>
</feature>
<name>A0ABQ7JGT8_9FUNG</name>
<proteinExistence type="predicted"/>
<gene>
    <name evidence="1" type="ORF">BGZ96_006458</name>
</gene>
<dbReference type="Proteomes" id="UP001194696">
    <property type="component" value="Unassembled WGS sequence"/>
</dbReference>
<evidence type="ECO:0000313" key="1">
    <source>
        <dbReference type="EMBL" id="KAG0269662.1"/>
    </source>
</evidence>
<keyword evidence="2" id="KW-1185">Reference proteome</keyword>
<comment type="caution">
    <text evidence="1">The sequence shown here is derived from an EMBL/GenBank/DDBJ whole genome shotgun (WGS) entry which is preliminary data.</text>
</comment>